<dbReference type="InterPro" id="IPR011333">
    <property type="entry name" value="SKP1/BTB/POZ_sf"/>
</dbReference>
<comment type="caution">
    <text evidence="2">The sequence shown here is derived from an EMBL/GenBank/DDBJ whole genome shotgun (WGS) entry which is preliminary data.</text>
</comment>
<sequence length="331" mass="37303">MSHQRHITIVDPPKESFFEFRWKVVHPNDVVDETISPVFYVADHQIRMKIHKPEKEDFVALDDQGGSSACKETTHLCVSIFTTMELRNVPAKEFKVTIGNDRGEKEKLCEPNGPTWPENIYWRGAFHPASTTTSIAIDLTVGRKHWAMDTTSLDNGLTPTNALHAILFDDGLANLWTGGEFTDCVLVVGERRFRAHKVVLAGCSPVLRDKLKRTDELVIAGPEIEHQIDGRAIDPDDFQAFLSCIYTGRVADMKSQVLPLMQLADRFKVYGLRLACQSYLDECVRKARKTTTTTTMGGFGMDEEFYTETVLPNIPEEVAKLCAAIREIQNK</sequence>
<dbReference type="Proteomes" id="UP001627154">
    <property type="component" value="Unassembled WGS sequence"/>
</dbReference>
<evidence type="ECO:0000313" key="2">
    <source>
        <dbReference type="EMBL" id="KAL3384242.1"/>
    </source>
</evidence>
<accession>A0ABD2VUN9</accession>
<dbReference type="Pfam" id="PF00651">
    <property type="entry name" value="BTB"/>
    <property type="match status" value="1"/>
</dbReference>
<name>A0ABD2VUN9_9HYME</name>
<dbReference type="SMART" id="SM00225">
    <property type="entry name" value="BTB"/>
    <property type="match status" value="1"/>
</dbReference>
<proteinExistence type="predicted"/>
<dbReference type="InterPro" id="IPR000210">
    <property type="entry name" value="BTB/POZ_dom"/>
</dbReference>
<dbReference type="Gene3D" id="3.30.710.10">
    <property type="entry name" value="Potassium Channel Kv1.1, Chain A"/>
    <property type="match status" value="1"/>
</dbReference>
<organism evidence="2 3">
    <name type="scientific">Trichogramma kaykai</name>
    <dbReference type="NCBI Taxonomy" id="54128"/>
    <lineage>
        <taxon>Eukaryota</taxon>
        <taxon>Metazoa</taxon>
        <taxon>Ecdysozoa</taxon>
        <taxon>Arthropoda</taxon>
        <taxon>Hexapoda</taxon>
        <taxon>Insecta</taxon>
        <taxon>Pterygota</taxon>
        <taxon>Neoptera</taxon>
        <taxon>Endopterygota</taxon>
        <taxon>Hymenoptera</taxon>
        <taxon>Apocrita</taxon>
        <taxon>Proctotrupomorpha</taxon>
        <taxon>Chalcidoidea</taxon>
        <taxon>Trichogrammatidae</taxon>
        <taxon>Trichogramma</taxon>
    </lineage>
</organism>
<protein>
    <recommendedName>
        <fullName evidence="1">BTB domain-containing protein</fullName>
    </recommendedName>
</protein>
<dbReference type="InterPro" id="IPR051481">
    <property type="entry name" value="BTB-POZ/Galectin-3-binding"/>
</dbReference>
<dbReference type="EMBL" id="JBJJXI010000177">
    <property type="protein sequence ID" value="KAL3384242.1"/>
    <property type="molecule type" value="Genomic_DNA"/>
</dbReference>
<dbReference type="PROSITE" id="PS50097">
    <property type="entry name" value="BTB"/>
    <property type="match status" value="1"/>
</dbReference>
<dbReference type="AlphaFoldDB" id="A0ABD2VUN9"/>
<dbReference type="SUPFAM" id="SSF54695">
    <property type="entry name" value="POZ domain"/>
    <property type="match status" value="1"/>
</dbReference>
<reference evidence="2 3" key="1">
    <citation type="journal article" date="2024" name="bioRxiv">
        <title>A reference genome for Trichogramma kaykai: A tiny desert-dwelling parasitoid wasp with competing sex-ratio distorters.</title>
        <authorList>
            <person name="Culotta J."/>
            <person name="Lindsey A.R."/>
        </authorList>
    </citation>
    <scope>NUCLEOTIDE SEQUENCE [LARGE SCALE GENOMIC DNA]</scope>
    <source>
        <strain evidence="2 3">KSX58</strain>
    </source>
</reference>
<dbReference type="CDD" id="cd18186">
    <property type="entry name" value="BTB_POZ_ZBTB_KLHL-like"/>
    <property type="match status" value="1"/>
</dbReference>
<evidence type="ECO:0000313" key="3">
    <source>
        <dbReference type="Proteomes" id="UP001627154"/>
    </source>
</evidence>
<keyword evidence="3" id="KW-1185">Reference proteome</keyword>
<dbReference type="PANTHER" id="PTHR24410:SF23">
    <property type="entry name" value="BTB DOMAIN-CONTAINING PROTEIN-RELATED"/>
    <property type="match status" value="1"/>
</dbReference>
<dbReference type="PANTHER" id="PTHR24410">
    <property type="entry name" value="HL07962P-RELATED"/>
    <property type="match status" value="1"/>
</dbReference>
<feature type="domain" description="BTB" evidence="1">
    <location>
        <begin position="182"/>
        <end position="254"/>
    </location>
</feature>
<evidence type="ECO:0000259" key="1">
    <source>
        <dbReference type="PROSITE" id="PS50097"/>
    </source>
</evidence>
<gene>
    <name evidence="2" type="ORF">TKK_020025</name>
</gene>